<dbReference type="GO" id="GO:0000160">
    <property type="term" value="P:phosphorelay signal transduction system"/>
    <property type="evidence" value="ECO:0007669"/>
    <property type="project" value="InterPro"/>
</dbReference>
<dbReference type="EMBL" id="UOFJ01000017">
    <property type="protein sequence ID" value="VAW60907.1"/>
    <property type="molecule type" value="Genomic_DNA"/>
</dbReference>
<evidence type="ECO:0000259" key="3">
    <source>
        <dbReference type="PROSITE" id="PS50043"/>
    </source>
</evidence>
<organism evidence="5">
    <name type="scientific">hydrothermal vent metagenome</name>
    <dbReference type="NCBI Taxonomy" id="652676"/>
    <lineage>
        <taxon>unclassified sequences</taxon>
        <taxon>metagenomes</taxon>
        <taxon>ecological metagenomes</taxon>
    </lineage>
</organism>
<dbReference type="SUPFAM" id="SSF52172">
    <property type="entry name" value="CheY-like"/>
    <property type="match status" value="1"/>
</dbReference>
<feature type="domain" description="HTH luxR-type" evidence="3">
    <location>
        <begin position="129"/>
        <end position="194"/>
    </location>
</feature>
<dbReference type="PANTHER" id="PTHR45566:SF1">
    <property type="entry name" value="HTH-TYPE TRANSCRIPTIONAL REGULATOR YHJB-RELATED"/>
    <property type="match status" value="1"/>
</dbReference>
<dbReference type="Gene3D" id="3.40.50.2300">
    <property type="match status" value="1"/>
</dbReference>
<evidence type="ECO:0000256" key="2">
    <source>
        <dbReference type="ARBA" id="ARBA00023125"/>
    </source>
</evidence>
<dbReference type="SMART" id="SM00421">
    <property type="entry name" value="HTH_LUXR"/>
    <property type="match status" value="1"/>
</dbReference>
<protein>
    <recommendedName>
        <fullName evidence="6">Two-component transcriptional response regulator, LuxR family</fullName>
    </recommendedName>
</protein>
<dbReference type="InterPro" id="IPR051015">
    <property type="entry name" value="EvgA-like"/>
</dbReference>
<sequence length="199" mass="21783">MRLLLADDHGLFRDSMAVWLKQLDENLIVDFADSLDTVKKNLTQTSYDLLMMDLAMPGMQGAISIKQICSQFTNLPLLVVSADESPLAIRSCIDAGASGYVTKSSPGDTILLAVKQVLSGAQYLPLNLHKLNTPDLSDKQKQILAYLTKGLSNKEIADRMCLSEGTIKQYVTKLLRLLGVDNRMQAGIKARELLGIGNS</sequence>
<dbReference type="SUPFAM" id="SSF46894">
    <property type="entry name" value="C-terminal effector domain of the bipartite response regulators"/>
    <property type="match status" value="1"/>
</dbReference>
<accession>A0A3B0XCY6</accession>
<dbReference type="InterPro" id="IPR001789">
    <property type="entry name" value="Sig_transdc_resp-reg_receiver"/>
</dbReference>
<dbReference type="SMART" id="SM00448">
    <property type="entry name" value="REC"/>
    <property type="match status" value="1"/>
</dbReference>
<dbReference type="GO" id="GO:0006355">
    <property type="term" value="P:regulation of DNA-templated transcription"/>
    <property type="evidence" value="ECO:0007669"/>
    <property type="project" value="InterPro"/>
</dbReference>
<evidence type="ECO:0008006" key="6">
    <source>
        <dbReference type="Google" id="ProtNLM"/>
    </source>
</evidence>
<dbReference type="PRINTS" id="PR00038">
    <property type="entry name" value="HTHLUXR"/>
</dbReference>
<dbReference type="InterPro" id="IPR016032">
    <property type="entry name" value="Sig_transdc_resp-reg_C-effctor"/>
</dbReference>
<dbReference type="InterPro" id="IPR058245">
    <property type="entry name" value="NreC/VraR/RcsB-like_REC"/>
</dbReference>
<keyword evidence="1" id="KW-0597">Phosphoprotein</keyword>
<dbReference type="CDD" id="cd17535">
    <property type="entry name" value="REC_NarL-like"/>
    <property type="match status" value="1"/>
</dbReference>
<dbReference type="Pfam" id="PF00196">
    <property type="entry name" value="GerE"/>
    <property type="match status" value="1"/>
</dbReference>
<dbReference type="InterPro" id="IPR011006">
    <property type="entry name" value="CheY-like_superfamily"/>
</dbReference>
<feature type="domain" description="Response regulatory" evidence="4">
    <location>
        <begin position="2"/>
        <end position="118"/>
    </location>
</feature>
<dbReference type="PANTHER" id="PTHR45566">
    <property type="entry name" value="HTH-TYPE TRANSCRIPTIONAL REGULATOR YHJB-RELATED"/>
    <property type="match status" value="1"/>
</dbReference>
<proteinExistence type="predicted"/>
<reference evidence="5" key="1">
    <citation type="submission" date="2018-06" db="EMBL/GenBank/DDBJ databases">
        <authorList>
            <person name="Zhirakovskaya E."/>
        </authorList>
    </citation>
    <scope>NUCLEOTIDE SEQUENCE</scope>
</reference>
<name>A0A3B0XCY6_9ZZZZ</name>
<dbReference type="Pfam" id="PF00072">
    <property type="entry name" value="Response_reg"/>
    <property type="match status" value="1"/>
</dbReference>
<dbReference type="AlphaFoldDB" id="A0A3B0XCY6"/>
<dbReference type="PROSITE" id="PS50110">
    <property type="entry name" value="RESPONSE_REGULATORY"/>
    <property type="match status" value="1"/>
</dbReference>
<evidence type="ECO:0000259" key="4">
    <source>
        <dbReference type="PROSITE" id="PS50110"/>
    </source>
</evidence>
<evidence type="ECO:0000256" key="1">
    <source>
        <dbReference type="ARBA" id="ARBA00022553"/>
    </source>
</evidence>
<dbReference type="PROSITE" id="PS50043">
    <property type="entry name" value="HTH_LUXR_2"/>
    <property type="match status" value="1"/>
</dbReference>
<evidence type="ECO:0000313" key="5">
    <source>
        <dbReference type="EMBL" id="VAW60907.1"/>
    </source>
</evidence>
<dbReference type="GO" id="GO:0003677">
    <property type="term" value="F:DNA binding"/>
    <property type="evidence" value="ECO:0007669"/>
    <property type="project" value="UniProtKB-KW"/>
</dbReference>
<keyword evidence="2" id="KW-0238">DNA-binding</keyword>
<dbReference type="InterPro" id="IPR000792">
    <property type="entry name" value="Tscrpt_reg_LuxR_C"/>
</dbReference>
<gene>
    <name evidence="5" type="ORF">MNBD_GAMMA10-2511</name>
</gene>
<dbReference type="CDD" id="cd06170">
    <property type="entry name" value="LuxR_C_like"/>
    <property type="match status" value="1"/>
</dbReference>